<accession>A0ABV0ERV5</accession>
<sequence>MKNKLGGWLNGRIGFIFLLVLLLWMKALFAYFVEFDLGLDNALQYFILLINPLASSLLILSFSLYIRREKLAYITAFVLYAIQLILLFANIMYYREFTDFLTVNTMLGVGKVSGGLGESALQLLHLSDLLYFIDLFILPFLLWKKKLQVSTQRIRARKAFAVSLGALLLFSGNLFLAETSRTGLLTRNFSRSYLVKYLGMNVYTALDGIQTYNTYQVRAEASPNELVEVQGYTRAHFAEPNSELFGIAKGKNVIYIHLESTQQFVIDYKLKDENGEEHEVMPFINQLYHDKSTFSFENFFHQVSAGKTSDAETLLENSLFGLSQGSLFSQMGDKNTFYAAPAILNQTQGYSSAAFHGNAGNFWNRNETYKRFGYQNFFDASYYDVNEDNSFQYGLHDKPFFQQSVPYLEHLQQPFYTKFIAVSNHYPYAPLKNDEAGFPMAATEDKTINGYFATENYLDRSVEEFVNYLKASGLYENSILVFYGDHYGISESRNQSMAGLLGKDSQSWNNYDQIQMQKVPLMFHIPGQENGGIRSTYGGQVDVLPTLLHLLGVNSQEYPFLGQDLFSAQHNQMVAFRNGDFISPEYTYHRGSLYHTQTGGIISEMPSEAEAVKEQVATQLAMSNKINNGDLLRFYNNEGLHPVDPTDFVYKNSLERLETEERNLAEKSTSVYSRNGGQTTKDLYESKSYKTYELENGQ</sequence>
<evidence type="ECO:0000313" key="11">
    <source>
        <dbReference type="EMBL" id="MEO1771376.1"/>
    </source>
</evidence>
<evidence type="ECO:0000256" key="2">
    <source>
        <dbReference type="ARBA" id="ARBA00004936"/>
    </source>
</evidence>
<dbReference type="InterPro" id="IPR012160">
    <property type="entry name" value="LtaS-like"/>
</dbReference>
<feature type="transmembrane region" description="Helical" evidence="9">
    <location>
        <begin position="123"/>
        <end position="143"/>
    </location>
</feature>
<dbReference type="Gene3D" id="3.40.720.10">
    <property type="entry name" value="Alkaline Phosphatase, subunit A"/>
    <property type="match status" value="1"/>
</dbReference>
<dbReference type="InterPro" id="IPR000917">
    <property type="entry name" value="Sulfatase_N"/>
</dbReference>
<evidence type="ECO:0000256" key="9">
    <source>
        <dbReference type="SAM" id="Phobius"/>
    </source>
</evidence>
<evidence type="ECO:0000256" key="6">
    <source>
        <dbReference type="ARBA" id="ARBA00022989"/>
    </source>
</evidence>
<evidence type="ECO:0000256" key="4">
    <source>
        <dbReference type="ARBA" id="ARBA00022475"/>
    </source>
</evidence>
<feature type="transmembrane region" description="Helical" evidence="9">
    <location>
        <begin position="159"/>
        <end position="177"/>
    </location>
</feature>
<evidence type="ECO:0000259" key="10">
    <source>
        <dbReference type="Pfam" id="PF00884"/>
    </source>
</evidence>
<comment type="caution">
    <text evidence="11">The sequence shown here is derived from an EMBL/GenBank/DDBJ whole genome shotgun (WGS) entry which is preliminary data.</text>
</comment>
<comment type="subcellular location">
    <subcellularLocation>
        <location evidence="1">Cell membrane</location>
        <topology evidence="1">Multi-pass membrane protein</topology>
    </subcellularLocation>
</comment>
<feature type="compositionally biased region" description="Basic and acidic residues" evidence="8">
    <location>
        <begin position="682"/>
        <end position="698"/>
    </location>
</feature>
<feature type="domain" description="Sulfatase N-terminal" evidence="10">
    <location>
        <begin position="251"/>
        <end position="553"/>
    </location>
</feature>
<keyword evidence="7 9" id="KW-0472">Membrane</keyword>
<feature type="transmembrane region" description="Helical" evidence="9">
    <location>
        <begin position="45"/>
        <end position="66"/>
    </location>
</feature>
<dbReference type="EMBL" id="JAFREL020000003">
    <property type="protein sequence ID" value="MEO1771376.1"/>
    <property type="molecule type" value="Genomic_DNA"/>
</dbReference>
<dbReference type="PIRSF" id="PIRSF005091">
    <property type="entry name" value="Mmb_sulf_HI1246"/>
    <property type="match status" value="1"/>
</dbReference>
<reference evidence="11 12" key="1">
    <citation type="submission" date="2024-02" db="EMBL/GenBank/DDBJ databases">
        <title>The Genome Sequence of Enterococcus sp. DIV0159.</title>
        <authorList>
            <person name="Earl A."/>
            <person name="Manson A."/>
            <person name="Gilmore M."/>
            <person name="Sanders J."/>
            <person name="Shea T."/>
            <person name="Howe W."/>
            <person name="Livny J."/>
            <person name="Cuomo C."/>
            <person name="Neafsey D."/>
            <person name="Birren B."/>
        </authorList>
    </citation>
    <scope>NUCLEOTIDE SEQUENCE [LARGE SCALE GENOMIC DNA]</scope>
    <source>
        <strain evidence="11 12">665A</strain>
    </source>
</reference>
<comment type="pathway">
    <text evidence="2">Cell wall biogenesis; lipoteichoic acid biosynthesis.</text>
</comment>
<dbReference type="PANTHER" id="PTHR47371">
    <property type="entry name" value="LIPOTEICHOIC ACID SYNTHASE"/>
    <property type="match status" value="1"/>
</dbReference>
<feature type="transmembrane region" description="Helical" evidence="9">
    <location>
        <begin position="73"/>
        <end position="94"/>
    </location>
</feature>
<evidence type="ECO:0000256" key="3">
    <source>
        <dbReference type="ARBA" id="ARBA00009983"/>
    </source>
</evidence>
<dbReference type="SUPFAM" id="SSF53649">
    <property type="entry name" value="Alkaline phosphatase-like"/>
    <property type="match status" value="1"/>
</dbReference>
<gene>
    <name evidence="11" type="ORF">JZO67_003356</name>
</gene>
<keyword evidence="6 9" id="KW-1133">Transmembrane helix</keyword>
<evidence type="ECO:0000256" key="1">
    <source>
        <dbReference type="ARBA" id="ARBA00004651"/>
    </source>
</evidence>
<dbReference type="Gene3D" id="3.30.1120.170">
    <property type="match status" value="1"/>
</dbReference>
<evidence type="ECO:0000256" key="8">
    <source>
        <dbReference type="SAM" id="MobiDB-lite"/>
    </source>
</evidence>
<evidence type="ECO:0000256" key="7">
    <source>
        <dbReference type="ARBA" id="ARBA00023136"/>
    </source>
</evidence>
<dbReference type="PANTHER" id="PTHR47371:SF3">
    <property type="entry name" value="PHOSPHOGLYCEROL TRANSFERASE I"/>
    <property type="match status" value="1"/>
</dbReference>
<dbReference type="InterPro" id="IPR050448">
    <property type="entry name" value="OpgB/LTA_synthase_biosynth"/>
</dbReference>
<dbReference type="RefSeq" id="WP_207703552.1">
    <property type="nucleotide sequence ID" value="NZ_JAFREL020000003.1"/>
</dbReference>
<organism evidence="11 12">
    <name type="scientific">Candidatus Enterococcus ferrettii</name>
    <dbReference type="NCBI Taxonomy" id="2815324"/>
    <lineage>
        <taxon>Bacteria</taxon>
        <taxon>Bacillati</taxon>
        <taxon>Bacillota</taxon>
        <taxon>Bacilli</taxon>
        <taxon>Lactobacillales</taxon>
        <taxon>Enterococcaceae</taxon>
        <taxon>Enterococcus</taxon>
    </lineage>
</organism>
<feature type="region of interest" description="Disordered" evidence="8">
    <location>
        <begin position="665"/>
        <end position="698"/>
    </location>
</feature>
<dbReference type="Pfam" id="PF00884">
    <property type="entry name" value="Sulfatase"/>
    <property type="match status" value="1"/>
</dbReference>
<evidence type="ECO:0000313" key="12">
    <source>
        <dbReference type="Proteomes" id="UP000664357"/>
    </source>
</evidence>
<name>A0ABV0ERV5_9ENTE</name>
<feature type="transmembrane region" description="Helical" evidence="9">
    <location>
        <begin position="12"/>
        <end position="33"/>
    </location>
</feature>
<dbReference type="CDD" id="cd16015">
    <property type="entry name" value="LTA_synthase"/>
    <property type="match status" value="1"/>
</dbReference>
<protein>
    <submittedName>
        <fullName evidence="11">Lipoteichoic acid synthase</fullName>
    </submittedName>
</protein>
<dbReference type="Proteomes" id="UP000664357">
    <property type="component" value="Unassembled WGS sequence"/>
</dbReference>
<comment type="similarity">
    <text evidence="3">Belongs to the LTA synthase family.</text>
</comment>
<proteinExistence type="inferred from homology"/>
<feature type="compositionally biased region" description="Polar residues" evidence="8">
    <location>
        <begin position="666"/>
        <end position="681"/>
    </location>
</feature>
<keyword evidence="12" id="KW-1185">Reference proteome</keyword>
<dbReference type="InterPro" id="IPR017850">
    <property type="entry name" value="Alkaline_phosphatase_core_sf"/>
</dbReference>
<evidence type="ECO:0000256" key="5">
    <source>
        <dbReference type="ARBA" id="ARBA00022692"/>
    </source>
</evidence>
<keyword evidence="5 9" id="KW-0812">Transmembrane</keyword>
<keyword evidence="4" id="KW-1003">Cell membrane</keyword>